<dbReference type="CDD" id="cd00082">
    <property type="entry name" value="HisKA"/>
    <property type="match status" value="1"/>
</dbReference>
<organism evidence="9 10">
    <name type="scientific">Geothrix rubra</name>
    <dbReference type="NCBI Taxonomy" id="2927977"/>
    <lineage>
        <taxon>Bacteria</taxon>
        <taxon>Pseudomonadati</taxon>
        <taxon>Acidobacteriota</taxon>
        <taxon>Holophagae</taxon>
        <taxon>Holophagales</taxon>
        <taxon>Holophagaceae</taxon>
        <taxon>Geothrix</taxon>
    </lineage>
</organism>
<evidence type="ECO:0000256" key="1">
    <source>
        <dbReference type="ARBA" id="ARBA00000085"/>
    </source>
</evidence>
<dbReference type="EMBL" id="BSDD01000001">
    <property type="protein sequence ID" value="GLH69323.1"/>
    <property type="molecule type" value="Genomic_DNA"/>
</dbReference>
<dbReference type="EC" id="2.7.13.3" evidence="2"/>
<dbReference type="PANTHER" id="PTHR43711">
    <property type="entry name" value="TWO-COMPONENT HISTIDINE KINASE"/>
    <property type="match status" value="1"/>
</dbReference>
<keyword evidence="7" id="KW-0175">Coiled coil</keyword>
<dbReference type="Pfam" id="PF00512">
    <property type="entry name" value="HisKA"/>
    <property type="match status" value="1"/>
</dbReference>
<dbReference type="PANTHER" id="PTHR43711:SF1">
    <property type="entry name" value="HISTIDINE KINASE 1"/>
    <property type="match status" value="1"/>
</dbReference>
<dbReference type="InterPro" id="IPR003661">
    <property type="entry name" value="HisK_dim/P_dom"/>
</dbReference>
<dbReference type="InterPro" id="IPR050736">
    <property type="entry name" value="Sensor_HK_Regulatory"/>
</dbReference>
<dbReference type="SUPFAM" id="SSF55874">
    <property type="entry name" value="ATPase domain of HSP90 chaperone/DNA topoisomerase II/histidine kinase"/>
    <property type="match status" value="1"/>
</dbReference>
<keyword evidence="10" id="KW-1185">Reference proteome</keyword>
<dbReference type="InterPro" id="IPR036890">
    <property type="entry name" value="HATPase_C_sf"/>
</dbReference>
<keyword evidence="6" id="KW-0902">Two-component regulatory system</keyword>
<comment type="caution">
    <text evidence="9">The sequence shown here is derived from an EMBL/GenBank/DDBJ whole genome shotgun (WGS) entry which is preliminary data.</text>
</comment>
<reference evidence="9 10" key="1">
    <citation type="journal article" date="2023" name="Antonie Van Leeuwenhoek">
        <title>Mesoterricola silvestris gen. nov., sp. nov., Mesoterricola sediminis sp. nov., Geothrix oryzae sp. nov., Geothrix edaphica sp. nov., Geothrix rubra sp. nov., and Geothrix limicola sp. nov., six novel members of Acidobacteriota isolated from soils.</title>
        <authorList>
            <person name="Itoh H."/>
            <person name="Sugisawa Y."/>
            <person name="Mise K."/>
            <person name="Xu Z."/>
            <person name="Kuniyasu M."/>
            <person name="Ushijima N."/>
            <person name="Kawano K."/>
            <person name="Kobayashi E."/>
            <person name="Shiratori Y."/>
            <person name="Masuda Y."/>
            <person name="Senoo K."/>
        </authorList>
    </citation>
    <scope>NUCLEOTIDE SEQUENCE [LARGE SCALE GENOMIC DNA]</scope>
    <source>
        <strain evidence="9 10">Red803</strain>
    </source>
</reference>
<dbReference type="InterPro" id="IPR036097">
    <property type="entry name" value="HisK_dim/P_sf"/>
</dbReference>
<dbReference type="Gene3D" id="1.10.287.130">
    <property type="match status" value="1"/>
</dbReference>
<name>A0ABQ5Q3R7_9BACT</name>
<protein>
    <recommendedName>
        <fullName evidence="2">histidine kinase</fullName>
        <ecNumber evidence="2">2.7.13.3</ecNumber>
    </recommendedName>
</protein>
<dbReference type="Gene3D" id="3.30.565.10">
    <property type="entry name" value="Histidine kinase-like ATPase, C-terminal domain"/>
    <property type="match status" value="1"/>
</dbReference>
<dbReference type="PROSITE" id="PS50109">
    <property type="entry name" value="HIS_KIN"/>
    <property type="match status" value="1"/>
</dbReference>
<keyword evidence="4" id="KW-0808">Transferase</keyword>
<evidence type="ECO:0000256" key="7">
    <source>
        <dbReference type="SAM" id="Coils"/>
    </source>
</evidence>
<keyword evidence="5" id="KW-0418">Kinase</keyword>
<evidence type="ECO:0000256" key="4">
    <source>
        <dbReference type="ARBA" id="ARBA00022679"/>
    </source>
</evidence>
<evidence type="ECO:0000256" key="3">
    <source>
        <dbReference type="ARBA" id="ARBA00022553"/>
    </source>
</evidence>
<evidence type="ECO:0000259" key="8">
    <source>
        <dbReference type="PROSITE" id="PS50109"/>
    </source>
</evidence>
<dbReference type="InterPro" id="IPR005467">
    <property type="entry name" value="His_kinase_dom"/>
</dbReference>
<evidence type="ECO:0000256" key="5">
    <source>
        <dbReference type="ARBA" id="ARBA00022777"/>
    </source>
</evidence>
<dbReference type="SMART" id="SM00387">
    <property type="entry name" value="HATPase_c"/>
    <property type="match status" value="1"/>
</dbReference>
<comment type="catalytic activity">
    <reaction evidence="1">
        <text>ATP + protein L-histidine = ADP + protein N-phospho-L-histidine.</text>
        <dbReference type="EC" id="2.7.13.3"/>
    </reaction>
</comment>
<dbReference type="Proteomes" id="UP001165089">
    <property type="component" value="Unassembled WGS sequence"/>
</dbReference>
<evidence type="ECO:0000256" key="2">
    <source>
        <dbReference type="ARBA" id="ARBA00012438"/>
    </source>
</evidence>
<evidence type="ECO:0000256" key="6">
    <source>
        <dbReference type="ARBA" id="ARBA00023012"/>
    </source>
</evidence>
<dbReference type="RefSeq" id="WP_285723320.1">
    <property type="nucleotide sequence ID" value="NZ_BSDD01000001.1"/>
</dbReference>
<feature type="domain" description="Histidine kinase" evidence="8">
    <location>
        <begin position="52"/>
        <end position="268"/>
    </location>
</feature>
<feature type="coiled-coil region" evidence="7">
    <location>
        <begin position="21"/>
        <end position="48"/>
    </location>
</feature>
<proteinExistence type="predicted"/>
<accession>A0ABQ5Q3R7</accession>
<dbReference type="SMART" id="SM00388">
    <property type="entry name" value="HisKA"/>
    <property type="match status" value="1"/>
</dbReference>
<dbReference type="PRINTS" id="PR00344">
    <property type="entry name" value="BCTRLSENSOR"/>
</dbReference>
<evidence type="ECO:0000313" key="10">
    <source>
        <dbReference type="Proteomes" id="UP001165089"/>
    </source>
</evidence>
<dbReference type="SUPFAM" id="SSF47384">
    <property type="entry name" value="Homodimeric domain of signal transducing histidine kinase"/>
    <property type="match status" value="1"/>
</dbReference>
<dbReference type="InterPro" id="IPR004358">
    <property type="entry name" value="Sig_transdc_His_kin-like_C"/>
</dbReference>
<sequence length="272" mass="29782">MTFILGNIALLAFGGLALFAVAHAKNRIIAEQRKALEAEQRLRRAQAAFTDNAHHELKTPLQVISGHLHILAALEPTREQAEVLARAEAATRRLQDLVQDLLDFTALHQGTLALRPELMDLEPHLRALAAEYRTRATAQGLDYRMEGDPLPVPVRCDGPRLRRALAALLDNALKFTAEGALQVRWTVHREAGRSHLRFEVTDTGPGLPQDWAHLLDPFEQEAAAHRVQAGLGLGLPLAAGLLQLMGGRLGLVPLPTGTQAWVDLQLEEAGQD</sequence>
<keyword evidence="3" id="KW-0597">Phosphoprotein</keyword>
<gene>
    <name evidence="9" type="ORF">GETHPA_08560</name>
</gene>
<dbReference type="Pfam" id="PF02518">
    <property type="entry name" value="HATPase_c"/>
    <property type="match status" value="1"/>
</dbReference>
<evidence type="ECO:0000313" key="9">
    <source>
        <dbReference type="EMBL" id="GLH69323.1"/>
    </source>
</evidence>
<dbReference type="InterPro" id="IPR003594">
    <property type="entry name" value="HATPase_dom"/>
</dbReference>